<proteinExistence type="predicted"/>
<comment type="caution">
    <text evidence="2">The sequence shown here is derived from an EMBL/GenBank/DDBJ whole genome shotgun (WGS) entry which is preliminary data.</text>
</comment>
<dbReference type="AlphaFoldDB" id="A0A6A7YIS9"/>
<dbReference type="Proteomes" id="UP000489190">
    <property type="component" value="Unassembled WGS sequence"/>
</dbReference>
<dbReference type="RefSeq" id="WP_323368902.1">
    <property type="nucleotide sequence ID" value="NZ_WIWI01000059.1"/>
</dbReference>
<sequence length="240" mass="26077">MILSLRLAGAKRALLRKAFARYRNTLVIVVATALTVFITLQLLAPASAPNLALPGNASRVQALNLSWAKGDVIALVRHGERCDRSSTLCLGPEDGITVHGESVAQALGNEFLQMGLAHADIYSSLLTRSRQTADAMFTRPVEAQDWVFNCRGKMLSDVLKHKVPGRNLVLVTHSECMDELESQMHVPTETTFSYGASLFLNVEGASAQPQMLGYVETKDWNAIMPSGTLPAGHSLEASRF</sequence>
<dbReference type="InterPro" id="IPR029033">
    <property type="entry name" value="His_PPase_superfam"/>
</dbReference>
<accession>A0A6A7YIS9</accession>
<gene>
    <name evidence="2" type="ORF">GHO39_19810</name>
    <name evidence="1" type="ORF">GHO40_21635</name>
</gene>
<dbReference type="InterPro" id="IPR013078">
    <property type="entry name" value="His_Pase_superF_clade-1"/>
</dbReference>
<name>A0A6A7YIS9_9PSED</name>
<dbReference type="EMBL" id="WIWI01000059">
    <property type="protein sequence ID" value="MQT91364.1"/>
    <property type="molecule type" value="Genomic_DNA"/>
</dbReference>
<reference evidence="3 4" key="1">
    <citation type="submission" date="2019-10" db="EMBL/GenBank/DDBJ databases">
        <title>Evaluation of single-gene subtyping targets for Pseudomonas.</title>
        <authorList>
            <person name="Reichler S.J."/>
            <person name="Orsi R.H."/>
            <person name="Wiedmann M."/>
            <person name="Martin N.H."/>
            <person name="Murphy S.I."/>
        </authorList>
    </citation>
    <scope>NUCLEOTIDE SEQUENCE [LARGE SCALE GENOMIC DNA]</scope>
    <source>
        <strain evidence="2 4">FSL R10-3254</strain>
        <strain evidence="1 3">FSL R10-3257</strain>
    </source>
</reference>
<dbReference type="Proteomes" id="UP000441404">
    <property type="component" value="Unassembled WGS sequence"/>
</dbReference>
<evidence type="ECO:0000313" key="3">
    <source>
        <dbReference type="Proteomes" id="UP000441404"/>
    </source>
</evidence>
<organism evidence="2 4">
    <name type="scientific">Pseudomonas helleri</name>
    <dbReference type="NCBI Taxonomy" id="1608996"/>
    <lineage>
        <taxon>Bacteria</taxon>
        <taxon>Pseudomonadati</taxon>
        <taxon>Pseudomonadota</taxon>
        <taxon>Gammaproteobacteria</taxon>
        <taxon>Pseudomonadales</taxon>
        <taxon>Pseudomonadaceae</taxon>
        <taxon>Pseudomonas</taxon>
    </lineage>
</organism>
<evidence type="ECO:0000313" key="1">
    <source>
        <dbReference type="EMBL" id="MQT49313.1"/>
    </source>
</evidence>
<dbReference type="Gene3D" id="3.40.50.1240">
    <property type="entry name" value="Phosphoglycerate mutase-like"/>
    <property type="match status" value="1"/>
</dbReference>
<dbReference type="EMBL" id="WIWJ01000050">
    <property type="protein sequence ID" value="MQT49313.1"/>
    <property type="molecule type" value="Genomic_DNA"/>
</dbReference>
<protein>
    <submittedName>
        <fullName evidence="2">Histidine phosphatase family protein</fullName>
    </submittedName>
</protein>
<dbReference type="Pfam" id="PF00300">
    <property type="entry name" value="His_Phos_1"/>
    <property type="match status" value="1"/>
</dbReference>
<dbReference type="SUPFAM" id="SSF53254">
    <property type="entry name" value="Phosphoglycerate mutase-like"/>
    <property type="match status" value="1"/>
</dbReference>
<evidence type="ECO:0000313" key="2">
    <source>
        <dbReference type="EMBL" id="MQT91364.1"/>
    </source>
</evidence>
<dbReference type="CDD" id="cd07040">
    <property type="entry name" value="HP"/>
    <property type="match status" value="1"/>
</dbReference>
<evidence type="ECO:0000313" key="4">
    <source>
        <dbReference type="Proteomes" id="UP000489190"/>
    </source>
</evidence>